<dbReference type="PIRSF" id="PIRSF005499">
    <property type="entry name" value="PNPase"/>
    <property type="match status" value="1"/>
</dbReference>
<dbReference type="InterPro" id="IPR003029">
    <property type="entry name" value="S1_domain"/>
</dbReference>
<dbReference type="PROSITE" id="PS50126">
    <property type="entry name" value="S1"/>
    <property type="match status" value="1"/>
</dbReference>
<comment type="catalytic activity">
    <reaction evidence="7">
        <text>RNA(n+1) + phosphate = RNA(n) + a ribonucleoside 5'-diphosphate</text>
        <dbReference type="Rhea" id="RHEA:22096"/>
        <dbReference type="Rhea" id="RHEA-COMP:14527"/>
        <dbReference type="Rhea" id="RHEA-COMP:17342"/>
        <dbReference type="ChEBI" id="CHEBI:43474"/>
        <dbReference type="ChEBI" id="CHEBI:57930"/>
        <dbReference type="ChEBI" id="CHEBI:140395"/>
        <dbReference type="EC" id="2.7.7.8"/>
    </reaction>
</comment>
<comment type="subcellular location">
    <subcellularLocation>
        <location evidence="7">Cytoplasm</location>
    </subcellularLocation>
</comment>
<dbReference type="InterPro" id="IPR020568">
    <property type="entry name" value="Ribosomal_Su5_D2-typ_SF"/>
</dbReference>
<dbReference type="InterPro" id="IPR004088">
    <property type="entry name" value="KH_dom_type_1"/>
</dbReference>
<dbReference type="InterPro" id="IPR004087">
    <property type="entry name" value="KH_dom"/>
</dbReference>
<keyword evidence="4 7" id="KW-0548">Nucleotidyltransferase</keyword>
<dbReference type="NCBIfam" id="NF008805">
    <property type="entry name" value="PRK11824.1"/>
    <property type="match status" value="1"/>
</dbReference>
<dbReference type="InterPro" id="IPR036456">
    <property type="entry name" value="PNPase_PH_RNA-bd_sf"/>
</dbReference>
<evidence type="ECO:0000313" key="9">
    <source>
        <dbReference type="EMBL" id="MBT3141863.1"/>
    </source>
</evidence>
<dbReference type="Gene3D" id="3.30.1370.10">
    <property type="entry name" value="K Homology domain, type 1"/>
    <property type="match status" value="1"/>
</dbReference>
<dbReference type="GO" id="GO:0004654">
    <property type="term" value="F:polyribonucleotide nucleotidyltransferase activity"/>
    <property type="evidence" value="ECO:0007669"/>
    <property type="project" value="UniProtKB-EC"/>
</dbReference>
<comment type="similarity">
    <text evidence="1 7">Belongs to the polyribonucleotide nucleotidyltransferase family.</text>
</comment>
<feature type="binding site" evidence="7">
    <location>
        <position position="490"/>
    </location>
    <ligand>
        <name>Mg(2+)</name>
        <dbReference type="ChEBI" id="CHEBI:18420"/>
    </ligand>
</feature>
<organism evidence="9 10">
    <name type="scientific">Falsiruegeria litorea</name>
    <dbReference type="NCBI Taxonomy" id="1280831"/>
    <lineage>
        <taxon>Bacteria</taxon>
        <taxon>Pseudomonadati</taxon>
        <taxon>Pseudomonadota</taxon>
        <taxon>Alphaproteobacteria</taxon>
        <taxon>Rhodobacterales</taxon>
        <taxon>Roseobacteraceae</taxon>
        <taxon>Falsiruegeria</taxon>
    </lineage>
</organism>
<proteinExistence type="inferred from homology"/>
<dbReference type="SUPFAM" id="SSF46915">
    <property type="entry name" value="Polynucleotide phosphorylase/guanosine pentaphosphate synthase (PNPase/GPSI), domain 3"/>
    <property type="match status" value="1"/>
</dbReference>
<dbReference type="SMART" id="SM00316">
    <property type="entry name" value="S1"/>
    <property type="match status" value="1"/>
</dbReference>
<dbReference type="Pfam" id="PF00575">
    <property type="entry name" value="S1"/>
    <property type="match status" value="1"/>
</dbReference>
<dbReference type="Pfam" id="PF03725">
    <property type="entry name" value="RNase_PH_C"/>
    <property type="match status" value="2"/>
</dbReference>
<dbReference type="Pfam" id="PF00013">
    <property type="entry name" value="KH_1"/>
    <property type="match status" value="1"/>
</dbReference>
<protein>
    <recommendedName>
        <fullName evidence="7">Polyribonucleotide nucleotidyltransferase</fullName>
        <ecNumber evidence="7">2.7.7.8</ecNumber>
    </recommendedName>
    <alternativeName>
        <fullName evidence="7">Polynucleotide phosphorylase</fullName>
        <shortName evidence="7">PNPase</shortName>
    </alternativeName>
</protein>
<dbReference type="SUPFAM" id="SSF50249">
    <property type="entry name" value="Nucleic acid-binding proteins"/>
    <property type="match status" value="1"/>
</dbReference>
<dbReference type="Gene3D" id="3.30.230.70">
    <property type="entry name" value="GHMP Kinase, N-terminal domain"/>
    <property type="match status" value="2"/>
</dbReference>
<keyword evidence="7" id="KW-0479">Metal-binding</keyword>
<evidence type="ECO:0000256" key="6">
    <source>
        <dbReference type="ARBA" id="ARBA00022884"/>
    </source>
</evidence>
<dbReference type="EMBL" id="JAHHDY010000015">
    <property type="protein sequence ID" value="MBT3141863.1"/>
    <property type="molecule type" value="Genomic_DNA"/>
</dbReference>
<keyword evidence="5 7" id="KW-0460">Magnesium</keyword>
<comment type="function">
    <text evidence="7">Involved in mRNA degradation. Catalyzes the phosphorolysis of single-stranded polyribonucleotides processively in the 3'- to 5'-direction.</text>
</comment>
<dbReference type="NCBIfam" id="TIGR03591">
    <property type="entry name" value="polynuc_phos"/>
    <property type="match status" value="1"/>
</dbReference>
<dbReference type="PANTHER" id="PTHR11252:SF0">
    <property type="entry name" value="POLYRIBONUCLEOTIDE NUCLEOTIDYLTRANSFERASE 1, MITOCHONDRIAL"/>
    <property type="match status" value="1"/>
</dbReference>
<dbReference type="CDD" id="cd04472">
    <property type="entry name" value="S1_PNPase"/>
    <property type="match status" value="1"/>
</dbReference>
<dbReference type="Pfam" id="PF03726">
    <property type="entry name" value="PNPase"/>
    <property type="match status" value="1"/>
</dbReference>
<dbReference type="CDD" id="cd11363">
    <property type="entry name" value="RNase_PH_PNPase_1"/>
    <property type="match status" value="1"/>
</dbReference>
<accession>A0ABS5WS32</accession>
<feature type="domain" description="S1 motif" evidence="8">
    <location>
        <begin position="625"/>
        <end position="693"/>
    </location>
</feature>
<evidence type="ECO:0000256" key="1">
    <source>
        <dbReference type="ARBA" id="ARBA00007404"/>
    </source>
</evidence>
<dbReference type="InterPro" id="IPR012340">
    <property type="entry name" value="NA-bd_OB-fold"/>
</dbReference>
<dbReference type="SMART" id="SM00322">
    <property type="entry name" value="KH"/>
    <property type="match status" value="1"/>
</dbReference>
<feature type="binding site" evidence="7">
    <location>
        <position position="496"/>
    </location>
    <ligand>
        <name>Mg(2+)</name>
        <dbReference type="ChEBI" id="CHEBI:18420"/>
    </ligand>
</feature>
<evidence type="ECO:0000313" key="10">
    <source>
        <dbReference type="Proteomes" id="UP000763802"/>
    </source>
</evidence>
<dbReference type="InterPro" id="IPR015847">
    <property type="entry name" value="ExoRNase_PH_dom2"/>
</dbReference>
<dbReference type="Pfam" id="PF01138">
    <property type="entry name" value="RNase_PH"/>
    <property type="match status" value="2"/>
</dbReference>
<sequence>MFNVTTKSMQWGEETLTLETGKVARQADGSVIATLGETSVMANVTFARQQKPGQDFFPLTVHYQEKYYAAGKVPGGFFKREARPTEKETLTARLIDRPIRPLFVPGFKNEVLVMCTVLSHDLVNDPDMVAMIAASAALTLSGAPFMGPIAGARVGFEDGEYVLNPTVDDMQDLRLNPEQRLDLVVAGTKDAVMMVESEAYELSEAEMLGAVKFAHEQIQPVIDLIISLAEEAAKEPFDFQPADYSELYEAVKAAGETAMRAAFAISDKQERTAAVAAARTTIKEALTEEQLDDANLGSALKKLEAGILRGDVVKTGKRIDGRATDEIRDIVSETGMLPRTHGSALFTRGETQGLVVTTLGTGDDEQFIDALHGNFKSNFLLHYNFPPYSVGEVGRVGGPGRREIGHGKLAWRALQAVLPASTDFPYTIRVVSEITESNGSSSMASVCGGSLSMMDAGVPLKAPVAGVAMGLILEEDGSYAILSDILGDEDHLGDMDFKVAGTEAGITSLQMDIKIAGITPEIMEKALEQAKAGRIHILGEMSKALTGAAEFSVHAPRIETMQVPTDKIREVIGSGGKVIREIVEVSGAKVDINDDGIIKIASPNGESIKKAYDMIYSIVAEPEEGAVYTGKVVKIVDFGAFVNFFGKRDGLVHVSQIENRRLNHPSDVLKEGQEVKVKLLGFDDRGKVRLSMKIVDQETGEEIVAEKKGEGAE</sequence>
<dbReference type="InterPro" id="IPR001247">
    <property type="entry name" value="ExoRNase_PH_dom1"/>
</dbReference>
<reference evidence="9 10" key="1">
    <citation type="submission" date="2021-05" db="EMBL/GenBank/DDBJ databases">
        <title>Draft genomes of marine bacteria isolated from model chitin particles.</title>
        <authorList>
            <person name="Datta M.S."/>
            <person name="Schwartzman J.A."/>
            <person name="Cordero O."/>
        </authorList>
    </citation>
    <scope>NUCLEOTIDE SEQUENCE [LARGE SCALE GENOMIC DNA]</scope>
    <source>
        <strain evidence="9 10">4E07</strain>
    </source>
</reference>
<dbReference type="PROSITE" id="PS50084">
    <property type="entry name" value="KH_TYPE_1"/>
    <property type="match status" value="1"/>
</dbReference>
<evidence type="ECO:0000256" key="7">
    <source>
        <dbReference type="HAMAP-Rule" id="MF_01595"/>
    </source>
</evidence>
<gene>
    <name evidence="7 9" type="primary">pnp</name>
    <name evidence="9" type="ORF">KL867_12425</name>
</gene>
<evidence type="ECO:0000256" key="3">
    <source>
        <dbReference type="ARBA" id="ARBA00022679"/>
    </source>
</evidence>
<dbReference type="InterPro" id="IPR012162">
    <property type="entry name" value="PNPase"/>
</dbReference>
<dbReference type="RefSeq" id="WP_164621203.1">
    <property type="nucleotide sequence ID" value="NZ_JAHHDY010000015.1"/>
</dbReference>
<evidence type="ECO:0000256" key="5">
    <source>
        <dbReference type="ARBA" id="ARBA00022842"/>
    </source>
</evidence>
<dbReference type="PANTHER" id="PTHR11252">
    <property type="entry name" value="POLYRIBONUCLEOTIDE NUCLEOTIDYLTRANSFERASE"/>
    <property type="match status" value="1"/>
</dbReference>
<keyword evidence="6 7" id="KW-0694">RNA-binding</keyword>
<dbReference type="InterPro" id="IPR036345">
    <property type="entry name" value="ExoRNase_PH_dom2_sf"/>
</dbReference>
<dbReference type="Gene3D" id="2.40.50.140">
    <property type="entry name" value="Nucleic acid-binding proteins"/>
    <property type="match status" value="1"/>
</dbReference>
<dbReference type="CDD" id="cd02393">
    <property type="entry name" value="KH-I_PNPase"/>
    <property type="match status" value="1"/>
</dbReference>
<keyword evidence="2 7" id="KW-0963">Cytoplasm</keyword>
<dbReference type="InterPro" id="IPR015848">
    <property type="entry name" value="PNPase_PH_RNA-bd_bac/org-type"/>
</dbReference>
<dbReference type="SUPFAM" id="SSF55666">
    <property type="entry name" value="Ribonuclease PH domain 2-like"/>
    <property type="match status" value="2"/>
</dbReference>
<evidence type="ECO:0000256" key="4">
    <source>
        <dbReference type="ARBA" id="ARBA00022695"/>
    </source>
</evidence>
<evidence type="ECO:0000256" key="2">
    <source>
        <dbReference type="ARBA" id="ARBA00022490"/>
    </source>
</evidence>
<dbReference type="EC" id="2.7.7.8" evidence="7"/>
<dbReference type="SUPFAM" id="SSF54211">
    <property type="entry name" value="Ribosomal protein S5 domain 2-like"/>
    <property type="match status" value="2"/>
</dbReference>
<keyword evidence="3 7" id="KW-0808">Transferase</keyword>
<dbReference type="SUPFAM" id="SSF54791">
    <property type="entry name" value="Eukaryotic type KH-domain (KH-domain type I)"/>
    <property type="match status" value="1"/>
</dbReference>
<dbReference type="InterPro" id="IPR027408">
    <property type="entry name" value="PNPase/RNase_PH_dom_sf"/>
</dbReference>
<comment type="caution">
    <text evidence="9">The sequence shown here is derived from an EMBL/GenBank/DDBJ whole genome shotgun (WGS) entry which is preliminary data.</text>
</comment>
<name>A0ABS5WS32_9RHOB</name>
<dbReference type="InterPro" id="IPR036612">
    <property type="entry name" value="KH_dom_type_1_sf"/>
</dbReference>
<dbReference type="HAMAP" id="MF_01595">
    <property type="entry name" value="PNPase"/>
    <property type="match status" value="1"/>
</dbReference>
<keyword evidence="10" id="KW-1185">Reference proteome</keyword>
<evidence type="ECO:0000259" key="8">
    <source>
        <dbReference type="PROSITE" id="PS50126"/>
    </source>
</evidence>
<dbReference type="CDD" id="cd11364">
    <property type="entry name" value="RNase_PH_PNPase_2"/>
    <property type="match status" value="1"/>
</dbReference>
<comment type="cofactor">
    <cofactor evidence="7">
        <name>Mg(2+)</name>
        <dbReference type="ChEBI" id="CHEBI:18420"/>
    </cofactor>
</comment>
<dbReference type="Proteomes" id="UP000763802">
    <property type="component" value="Unassembled WGS sequence"/>
</dbReference>